<dbReference type="Proteomes" id="UP000190312">
    <property type="component" value="Unassembled WGS sequence"/>
</dbReference>
<reference evidence="16 17" key="1">
    <citation type="submission" date="2016-10" db="EMBL/GenBank/DDBJ databases">
        <title>Genome sequencing of Aspergillus oryzae BCC7051.</title>
        <authorList>
            <person name="Thammarongtham C."/>
            <person name="Vorapreeda T."/>
            <person name="Nookaew I."/>
            <person name="Srisuk T."/>
            <person name="Land M."/>
            <person name="Jeennor S."/>
            <person name="Laoteng K."/>
        </authorList>
    </citation>
    <scope>NUCLEOTIDE SEQUENCE [LARGE SCALE GENOMIC DNA]</scope>
    <source>
        <strain evidence="16 17">BCC7051</strain>
    </source>
</reference>
<evidence type="ECO:0000256" key="9">
    <source>
        <dbReference type="ARBA" id="ARBA00023002"/>
    </source>
</evidence>
<feature type="transmembrane region" description="Helical" evidence="15">
    <location>
        <begin position="205"/>
        <end position="226"/>
    </location>
</feature>
<evidence type="ECO:0000313" key="17">
    <source>
        <dbReference type="Proteomes" id="UP000190312"/>
    </source>
</evidence>
<feature type="transmembrane region" description="Helical" evidence="15">
    <location>
        <begin position="107"/>
        <end position="130"/>
    </location>
</feature>
<dbReference type="InterPro" id="IPR036396">
    <property type="entry name" value="Cyt_P450_sf"/>
</dbReference>
<feature type="transmembrane region" description="Helical" evidence="15">
    <location>
        <begin position="142"/>
        <end position="161"/>
    </location>
</feature>
<gene>
    <name evidence="16" type="ORF">OAory_01093460</name>
</gene>
<keyword evidence="10 13" id="KW-0408">Iron</keyword>
<dbReference type="InterPro" id="IPR001128">
    <property type="entry name" value="Cyt_P450"/>
</dbReference>
<evidence type="ECO:0000256" key="7">
    <source>
        <dbReference type="ARBA" id="ARBA00022723"/>
    </source>
</evidence>
<dbReference type="AlphaFoldDB" id="A0A1S9DDH9"/>
<comment type="subcellular location">
    <subcellularLocation>
        <location evidence="2">Membrane</location>
        <topology evidence="2">Multi-pass membrane protein</topology>
    </subcellularLocation>
</comment>
<dbReference type="Pfam" id="PF00067">
    <property type="entry name" value="p450"/>
    <property type="match status" value="1"/>
</dbReference>
<feature type="transmembrane region" description="Helical" evidence="15">
    <location>
        <begin position="48"/>
        <end position="68"/>
    </location>
</feature>
<evidence type="ECO:0000256" key="13">
    <source>
        <dbReference type="PIRSR" id="PIRSR602401-1"/>
    </source>
</evidence>
<feature type="transmembrane region" description="Helical" evidence="15">
    <location>
        <begin position="233"/>
        <end position="251"/>
    </location>
</feature>
<name>A0A1S9DDH9_ASPOZ</name>
<dbReference type="GO" id="GO:0016829">
    <property type="term" value="F:lyase activity"/>
    <property type="evidence" value="ECO:0007669"/>
    <property type="project" value="InterPro"/>
</dbReference>
<keyword evidence="5 13" id="KW-0349">Heme</keyword>
<dbReference type="GO" id="GO:0020037">
    <property type="term" value="F:heme binding"/>
    <property type="evidence" value="ECO:0007669"/>
    <property type="project" value="InterPro"/>
</dbReference>
<dbReference type="InterPro" id="IPR039020">
    <property type="entry name" value="PaxB-like"/>
</dbReference>
<evidence type="ECO:0000313" key="16">
    <source>
        <dbReference type="EMBL" id="OOO07143.1"/>
    </source>
</evidence>
<feature type="transmembrane region" description="Helical" evidence="15">
    <location>
        <begin position="173"/>
        <end position="193"/>
    </location>
</feature>
<feature type="binding site" description="axial binding residue" evidence="13">
    <location>
        <position position="627"/>
    </location>
    <ligand>
        <name>heme</name>
        <dbReference type="ChEBI" id="CHEBI:30413"/>
    </ligand>
    <ligandPart>
        <name>Fe</name>
        <dbReference type="ChEBI" id="CHEBI:18248"/>
    </ligandPart>
</feature>
<evidence type="ECO:0000256" key="8">
    <source>
        <dbReference type="ARBA" id="ARBA00022989"/>
    </source>
</evidence>
<comment type="similarity">
    <text evidence="4 14">Belongs to the cytochrome P450 family.</text>
</comment>
<feature type="transmembrane region" description="Helical" evidence="15">
    <location>
        <begin position="74"/>
        <end position="95"/>
    </location>
</feature>
<dbReference type="GO" id="GO:0004497">
    <property type="term" value="F:monooxygenase activity"/>
    <property type="evidence" value="ECO:0007669"/>
    <property type="project" value="UniProtKB-KW"/>
</dbReference>
<dbReference type="Pfam" id="PF25129">
    <property type="entry name" value="Pyr4-TMTC"/>
    <property type="match status" value="1"/>
</dbReference>
<dbReference type="GO" id="GO:0019748">
    <property type="term" value="P:secondary metabolic process"/>
    <property type="evidence" value="ECO:0007669"/>
    <property type="project" value="UniProtKB-ARBA"/>
</dbReference>
<keyword evidence="12 15" id="KW-0472">Membrane</keyword>
<comment type="cofactor">
    <cofactor evidence="1 13">
        <name>heme</name>
        <dbReference type="ChEBI" id="CHEBI:30413"/>
    </cofactor>
</comment>
<dbReference type="CDD" id="cd11041">
    <property type="entry name" value="CYP503A1-like"/>
    <property type="match status" value="1"/>
</dbReference>
<dbReference type="SUPFAM" id="SSF48264">
    <property type="entry name" value="Cytochrome P450"/>
    <property type="match status" value="1"/>
</dbReference>
<comment type="caution">
    <text evidence="16">The sequence shown here is derived from an EMBL/GenBank/DDBJ whole genome shotgun (WGS) entry which is preliminary data.</text>
</comment>
<dbReference type="eggNOG" id="ENOG502RZAD">
    <property type="taxonomic scope" value="Eukaryota"/>
</dbReference>
<evidence type="ECO:0000256" key="14">
    <source>
        <dbReference type="RuleBase" id="RU000461"/>
    </source>
</evidence>
<dbReference type="InterPro" id="IPR017972">
    <property type="entry name" value="Cyt_P450_CS"/>
</dbReference>
<dbReference type="GO" id="GO:0016020">
    <property type="term" value="C:membrane"/>
    <property type="evidence" value="ECO:0007669"/>
    <property type="project" value="UniProtKB-SubCell"/>
</dbReference>
<evidence type="ECO:0000256" key="12">
    <source>
        <dbReference type="ARBA" id="ARBA00023136"/>
    </source>
</evidence>
<evidence type="ECO:0000256" key="5">
    <source>
        <dbReference type="ARBA" id="ARBA00022617"/>
    </source>
</evidence>
<organism evidence="16 17">
    <name type="scientific">Aspergillus oryzae</name>
    <name type="common">Yellow koji mold</name>
    <dbReference type="NCBI Taxonomy" id="5062"/>
    <lineage>
        <taxon>Eukaryota</taxon>
        <taxon>Fungi</taxon>
        <taxon>Dikarya</taxon>
        <taxon>Ascomycota</taxon>
        <taxon>Pezizomycotina</taxon>
        <taxon>Eurotiomycetes</taxon>
        <taxon>Eurotiomycetidae</taxon>
        <taxon>Eurotiales</taxon>
        <taxon>Aspergillaceae</taxon>
        <taxon>Aspergillus</taxon>
        <taxon>Aspergillus subgen. Circumdati</taxon>
    </lineage>
</organism>
<keyword evidence="6 15" id="KW-0812">Transmembrane</keyword>
<dbReference type="InterPro" id="IPR002401">
    <property type="entry name" value="Cyt_P450_E_grp-I"/>
</dbReference>
<evidence type="ECO:0000256" key="4">
    <source>
        <dbReference type="ARBA" id="ARBA00010617"/>
    </source>
</evidence>
<comment type="similarity">
    <text evidence="3">Belongs to the paxB family.</text>
</comment>
<evidence type="ECO:0000256" key="10">
    <source>
        <dbReference type="ARBA" id="ARBA00023004"/>
    </source>
</evidence>
<dbReference type="GO" id="GO:0005506">
    <property type="term" value="F:iron ion binding"/>
    <property type="evidence" value="ECO:0007669"/>
    <property type="project" value="InterPro"/>
</dbReference>
<dbReference type="EMBL" id="MKZY01000007">
    <property type="protein sequence ID" value="OOO07143.1"/>
    <property type="molecule type" value="Genomic_DNA"/>
</dbReference>
<dbReference type="VEuPathDB" id="FungiDB:AO090011000739"/>
<protein>
    <submittedName>
        <fullName evidence="16">Cytochrome P450</fullName>
    </submittedName>
</protein>
<dbReference type="PANTHER" id="PTHR46206">
    <property type="entry name" value="CYTOCHROME P450"/>
    <property type="match status" value="1"/>
</dbReference>
<dbReference type="Gene3D" id="1.10.630.10">
    <property type="entry name" value="Cytochrome P450"/>
    <property type="match status" value="1"/>
</dbReference>
<keyword evidence="9 14" id="KW-0560">Oxidoreductase</keyword>
<evidence type="ECO:0000256" key="2">
    <source>
        <dbReference type="ARBA" id="ARBA00004141"/>
    </source>
</evidence>
<keyword evidence="11 14" id="KW-0503">Monooxygenase</keyword>
<evidence type="ECO:0000256" key="3">
    <source>
        <dbReference type="ARBA" id="ARBA00006757"/>
    </source>
</evidence>
<dbReference type="OrthoDB" id="1844152at2759"/>
<sequence length="689" mass="78108">MDGFGSSQAPAAYREVEWIADVFVIGMGIGWVINYVGMVYGSLKGRTYGMAIMPLCCNVAWEIVYGLIYPSKTLYEQGVFLSGLTINLGVIYTAIKFGPKEWTHAPLVMHNLPLIFMLGILGFLTGHLALAAEIGPALAYNWGAAFCQLLLSVGGLCQLISRGSTRGASYTLWLSRFLGSFSVVISAWLRYKYWPQAFSWLGKPLILWCLFAWLVVDGSYGVCFYYVKRKVNVPVVGGHGIIGSWIAAFWWTARARSLVNEGYQKHGDFAFQVSTPTRWEVFICNDEMLFEAKYTVPGAAEGVHKVPVPIVAKALTWQRTRAATKTDPYFEEFVKELQHAFDAETKFENEDWNDLCCFATGTRIVAHLTAKSLVGYPLSRDTELINLFAEYGNAVPTSGFFIAMFPQILKPFAAKFCSAPKISARLDRIVMDELRKREANPRSEPQDITDWIMFWSRTYPGTYTDQDIARSVVSAVFGAIHTTTQVLVHCLMDLAIRPEYIHPLREEVETILNRDNQQWTKEGLESMEKLDSFVKECQRFNPLDAGSLARRATKDFTFSKGLHIPEGTFVFTPNSPVLFDEKHYPDAQQFDGYRFYRLGRVTGRPLEYKFIAANLKYLQFGDGRHICPGRFMAADEIRLLLAHILVNYDIRPKDDGERPPNWTFKKILFPDMKGMVQLKRRSINISQPN</sequence>
<dbReference type="GO" id="GO:0016705">
    <property type="term" value="F:oxidoreductase activity, acting on paired donors, with incorporation or reduction of molecular oxygen"/>
    <property type="evidence" value="ECO:0007669"/>
    <property type="project" value="InterPro"/>
</dbReference>
<dbReference type="PANTHER" id="PTHR46206:SF5">
    <property type="entry name" value="P450, PUTATIVE (EUROFUNG)-RELATED"/>
    <property type="match status" value="1"/>
</dbReference>
<evidence type="ECO:0000256" key="11">
    <source>
        <dbReference type="ARBA" id="ARBA00023033"/>
    </source>
</evidence>
<accession>A0A1S9DDH9</accession>
<keyword evidence="7 13" id="KW-0479">Metal-binding</keyword>
<proteinExistence type="inferred from homology"/>
<feature type="transmembrane region" description="Helical" evidence="15">
    <location>
        <begin position="18"/>
        <end position="36"/>
    </location>
</feature>
<dbReference type="PRINTS" id="PR00463">
    <property type="entry name" value="EP450I"/>
</dbReference>
<evidence type="ECO:0000256" key="15">
    <source>
        <dbReference type="SAM" id="Phobius"/>
    </source>
</evidence>
<keyword evidence="8 15" id="KW-1133">Transmembrane helix</keyword>
<evidence type="ECO:0000256" key="1">
    <source>
        <dbReference type="ARBA" id="ARBA00001971"/>
    </source>
</evidence>
<evidence type="ECO:0000256" key="6">
    <source>
        <dbReference type="ARBA" id="ARBA00022692"/>
    </source>
</evidence>
<dbReference type="PROSITE" id="PS00086">
    <property type="entry name" value="CYTOCHROME_P450"/>
    <property type="match status" value="1"/>
</dbReference>